<dbReference type="EMBL" id="KV417646">
    <property type="protein sequence ID" value="KZP12488.1"/>
    <property type="molecule type" value="Genomic_DNA"/>
</dbReference>
<evidence type="ECO:0000313" key="2">
    <source>
        <dbReference type="EMBL" id="KZP12488.1"/>
    </source>
</evidence>
<feature type="region of interest" description="Disordered" evidence="1">
    <location>
        <begin position="17"/>
        <end position="97"/>
    </location>
</feature>
<name>A0A166BC28_9AGAM</name>
<evidence type="ECO:0000256" key="1">
    <source>
        <dbReference type="SAM" id="MobiDB-lite"/>
    </source>
</evidence>
<keyword evidence="3" id="KW-1185">Reference proteome</keyword>
<sequence length="128" mass="14191">MICNTPGLFVRSCLHGKSAGADEGDEDRRRSRSELKNIRTAPLENGTPTERQGARIARSPPWSDPRRHPPPRAVLSPAQIHNRQRSHNRPAHPRISGIPLPFHLFPPPSCLHALATSPLPRGYAIKLV</sequence>
<dbReference type="AlphaFoldDB" id="A0A166BC28"/>
<protein>
    <submittedName>
        <fullName evidence="2">Uncharacterized protein</fullName>
    </submittedName>
</protein>
<feature type="non-terminal residue" evidence="2">
    <location>
        <position position="128"/>
    </location>
</feature>
<evidence type="ECO:0000313" key="3">
    <source>
        <dbReference type="Proteomes" id="UP000076532"/>
    </source>
</evidence>
<organism evidence="2 3">
    <name type="scientific">Athelia psychrophila</name>
    <dbReference type="NCBI Taxonomy" id="1759441"/>
    <lineage>
        <taxon>Eukaryota</taxon>
        <taxon>Fungi</taxon>
        <taxon>Dikarya</taxon>
        <taxon>Basidiomycota</taxon>
        <taxon>Agaricomycotina</taxon>
        <taxon>Agaricomycetes</taxon>
        <taxon>Agaricomycetidae</taxon>
        <taxon>Atheliales</taxon>
        <taxon>Atheliaceae</taxon>
        <taxon>Athelia</taxon>
    </lineage>
</organism>
<feature type="compositionally biased region" description="Basic residues" evidence="1">
    <location>
        <begin position="82"/>
        <end position="92"/>
    </location>
</feature>
<reference evidence="2 3" key="1">
    <citation type="journal article" date="2016" name="Mol. Biol. Evol.">
        <title>Comparative Genomics of Early-Diverging Mushroom-Forming Fungi Provides Insights into the Origins of Lignocellulose Decay Capabilities.</title>
        <authorList>
            <person name="Nagy L.G."/>
            <person name="Riley R."/>
            <person name="Tritt A."/>
            <person name="Adam C."/>
            <person name="Daum C."/>
            <person name="Floudas D."/>
            <person name="Sun H."/>
            <person name="Yadav J.S."/>
            <person name="Pangilinan J."/>
            <person name="Larsson K.H."/>
            <person name="Matsuura K."/>
            <person name="Barry K."/>
            <person name="Labutti K."/>
            <person name="Kuo R."/>
            <person name="Ohm R.A."/>
            <person name="Bhattacharya S.S."/>
            <person name="Shirouzu T."/>
            <person name="Yoshinaga Y."/>
            <person name="Martin F.M."/>
            <person name="Grigoriev I.V."/>
            <person name="Hibbett D.S."/>
        </authorList>
    </citation>
    <scope>NUCLEOTIDE SEQUENCE [LARGE SCALE GENOMIC DNA]</scope>
    <source>
        <strain evidence="2 3">CBS 109695</strain>
    </source>
</reference>
<gene>
    <name evidence="2" type="ORF">FIBSPDRAFT_870145</name>
</gene>
<feature type="compositionally biased region" description="Basic and acidic residues" evidence="1">
    <location>
        <begin position="26"/>
        <end position="37"/>
    </location>
</feature>
<accession>A0A166BC28</accession>
<dbReference type="Proteomes" id="UP000076532">
    <property type="component" value="Unassembled WGS sequence"/>
</dbReference>
<proteinExistence type="predicted"/>